<dbReference type="EMBL" id="JH993105">
    <property type="protein sequence ID" value="EKX34655.1"/>
    <property type="molecule type" value="Genomic_DNA"/>
</dbReference>
<evidence type="ECO:0000313" key="3">
    <source>
        <dbReference type="EnsemblProtists" id="EKX34655"/>
    </source>
</evidence>
<dbReference type="HOGENOM" id="CLU_498259_0_0_1"/>
<dbReference type="AlphaFoldDB" id="L1IFN6"/>
<evidence type="ECO:0000256" key="1">
    <source>
        <dbReference type="SAM" id="SignalP"/>
    </source>
</evidence>
<reference evidence="2 4" key="1">
    <citation type="journal article" date="2012" name="Nature">
        <title>Algal genomes reveal evolutionary mosaicism and the fate of nucleomorphs.</title>
        <authorList>
            <consortium name="DOE Joint Genome Institute"/>
            <person name="Curtis B.A."/>
            <person name="Tanifuji G."/>
            <person name="Burki F."/>
            <person name="Gruber A."/>
            <person name="Irimia M."/>
            <person name="Maruyama S."/>
            <person name="Arias M.C."/>
            <person name="Ball S.G."/>
            <person name="Gile G.H."/>
            <person name="Hirakawa Y."/>
            <person name="Hopkins J.F."/>
            <person name="Kuo A."/>
            <person name="Rensing S.A."/>
            <person name="Schmutz J."/>
            <person name="Symeonidi A."/>
            <person name="Elias M."/>
            <person name="Eveleigh R.J."/>
            <person name="Herman E.K."/>
            <person name="Klute M.J."/>
            <person name="Nakayama T."/>
            <person name="Obornik M."/>
            <person name="Reyes-Prieto A."/>
            <person name="Armbrust E.V."/>
            <person name="Aves S.J."/>
            <person name="Beiko R.G."/>
            <person name="Coutinho P."/>
            <person name="Dacks J.B."/>
            <person name="Durnford D.G."/>
            <person name="Fast N.M."/>
            <person name="Green B.R."/>
            <person name="Grisdale C.J."/>
            <person name="Hempel F."/>
            <person name="Henrissat B."/>
            <person name="Hoppner M.P."/>
            <person name="Ishida K."/>
            <person name="Kim E."/>
            <person name="Koreny L."/>
            <person name="Kroth P.G."/>
            <person name="Liu Y."/>
            <person name="Malik S.B."/>
            <person name="Maier U.G."/>
            <person name="McRose D."/>
            <person name="Mock T."/>
            <person name="Neilson J.A."/>
            <person name="Onodera N.T."/>
            <person name="Poole A.M."/>
            <person name="Pritham E.J."/>
            <person name="Richards T.A."/>
            <person name="Rocap G."/>
            <person name="Roy S.W."/>
            <person name="Sarai C."/>
            <person name="Schaack S."/>
            <person name="Shirato S."/>
            <person name="Slamovits C.H."/>
            <person name="Spencer D.F."/>
            <person name="Suzuki S."/>
            <person name="Worden A.Z."/>
            <person name="Zauner S."/>
            <person name="Barry K."/>
            <person name="Bell C."/>
            <person name="Bharti A.K."/>
            <person name="Crow J.A."/>
            <person name="Grimwood J."/>
            <person name="Kramer R."/>
            <person name="Lindquist E."/>
            <person name="Lucas S."/>
            <person name="Salamov A."/>
            <person name="McFadden G.I."/>
            <person name="Lane C.E."/>
            <person name="Keeling P.J."/>
            <person name="Gray M.W."/>
            <person name="Grigoriev I.V."/>
            <person name="Archibald J.M."/>
        </authorList>
    </citation>
    <scope>NUCLEOTIDE SEQUENCE</scope>
    <source>
        <strain evidence="2 4">CCMP2712</strain>
    </source>
</reference>
<dbReference type="Proteomes" id="UP000011087">
    <property type="component" value="Unassembled WGS sequence"/>
</dbReference>
<accession>L1IFN6</accession>
<keyword evidence="4" id="KW-1185">Reference proteome</keyword>
<sequence>MRVALALLAILSATVDARKCDVCWLTSLQCTPPTGTPSAGKPIATTNCNFGYSDGSFSKDDTDNGLEPLSYQVAMYTGCGKGATDPAYCNATSSAMKAKMVFGSDGSSLSYAATIPYIDHSKGVRLFSLAAVGSDIQMVELSFPRPDSKTNKLSSWKGKDVTDSNKVLIPSTEPLAAIQAGSLSTWCTFLGASGNWLIESRVEINIQATVLYRYAVGQIPKITATYAMPDKKTLYVANDKYLFMFVSDHAKDLTSGHLYVAKMGSKDVKWLDMGKTNATAVKDEMKKGLKFDDYKSSGKIKAGMEGVASRLFPEDYASMLGATEMSGITGLTYNMDDKGATGKEAALGAFFVSFAGSMKSSAFGGTDQTCGTIYKFDVGSLTTCDLSGAKCTSDEKKKAKAVCSLGLKTFEPDFVAGGSCKKIQDPIYINFASYHNMLFVADSKSKVWAVDFSGNGISQEPVLIFEAVGNIAGITWLSNLVGDGRSYLSINVGDAKTGNSYIGYLGPFTLKGYMSGSYDVLHNIGCPIRGKDDYLYEATKYVDPVVQ</sequence>
<evidence type="ECO:0000313" key="2">
    <source>
        <dbReference type="EMBL" id="EKX34655.1"/>
    </source>
</evidence>
<proteinExistence type="predicted"/>
<protein>
    <submittedName>
        <fullName evidence="2 3">Uncharacterized protein</fullName>
    </submittedName>
</protein>
<evidence type="ECO:0000313" key="4">
    <source>
        <dbReference type="Proteomes" id="UP000011087"/>
    </source>
</evidence>
<dbReference type="OrthoDB" id="10662520at2759"/>
<dbReference type="PaxDb" id="55529-EKX34655"/>
<organism evidence="2">
    <name type="scientific">Guillardia theta (strain CCMP2712)</name>
    <name type="common">Cryptophyte</name>
    <dbReference type="NCBI Taxonomy" id="905079"/>
    <lineage>
        <taxon>Eukaryota</taxon>
        <taxon>Cryptophyceae</taxon>
        <taxon>Pyrenomonadales</taxon>
        <taxon>Geminigeraceae</taxon>
        <taxon>Guillardia</taxon>
    </lineage>
</organism>
<reference evidence="3" key="3">
    <citation type="submission" date="2015-06" db="UniProtKB">
        <authorList>
            <consortium name="EnsemblProtists"/>
        </authorList>
    </citation>
    <scope>IDENTIFICATION</scope>
</reference>
<name>L1IFN6_GUITC</name>
<dbReference type="RefSeq" id="XP_005821635.1">
    <property type="nucleotide sequence ID" value="XM_005821578.1"/>
</dbReference>
<feature type="chain" id="PRO_5008769978" evidence="1">
    <location>
        <begin position="18"/>
        <end position="547"/>
    </location>
</feature>
<keyword evidence="1" id="KW-0732">Signal</keyword>
<dbReference type="KEGG" id="gtt:GUITHDRAFT_166161"/>
<reference evidence="4" key="2">
    <citation type="submission" date="2012-11" db="EMBL/GenBank/DDBJ databases">
        <authorList>
            <person name="Kuo A."/>
            <person name="Curtis B.A."/>
            <person name="Tanifuji G."/>
            <person name="Burki F."/>
            <person name="Gruber A."/>
            <person name="Irimia M."/>
            <person name="Maruyama S."/>
            <person name="Arias M.C."/>
            <person name="Ball S.G."/>
            <person name="Gile G.H."/>
            <person name="Hirakawa Y."/>
            <person name="Hopkins J.F."/>
            <person name="Rensing S.A."/>
            <person name="Schmutz J."/>
            <person name="Symeonidi A."/>
            <person name="Elias M."/>
            <person name="Eveleigh R.J."/>
            <person name="Herman E.K."/>
            <person name="Klute M.J."/>
            <person name="Nakayama T."/>
            <person name="Obornik M."/>
            <person name="Reyes-Prieto A."/>
            <person name="Armbrust E.V."/>
            <person name="Aves S.J."/>
            <person name="Beiko R.G."/>
            <person name="Coutinho P."/>
            <person name="Dacks J.B."/>
            <person name="Durnford D.G."/>
            <person name="Fast N.M."/>
            <person name="Green B.R."/>
            <person name="Grisdale C."/>
            <person name="Hempe F."/>
            <person name="Henrissat B."/>
            <person name="Hoppner M.P."/>
            <person name="Ishida K.-I."/>
            <person name="Kim E."/>
            <person name="Koreny L."/>
            <person name="Kroth P.G."/>
            <person name="Liu Y."/>
            <person name="Malik S.-B."/>
            <person name="Maier U.G."/>
            <person name="McRose D."/>
            <person name="Mock T."/>
            <person name="Neilson J.A."/>
            <person name="Onodera N.T."/>
            <person name="Poole A.M."/>
            <person name="Pritham E.J."/>
            <person name="Richards T.A."/>
            <person name="Rocap G."/>
            <person name="Roy S.W."/>
            <person name="Sarai C."/>
            <person name="Schaack S."/>
            <person name="Shirato S."/>
            <person name="Slamovits C.H."/>
            <person name="Spencer D.F."/>
            <person name="Suzuki S."/>
            <person name="Worden A.Z."/>
            <person name="Zauner S."/>
            <person name="Barry K."/>
            <person name="Bell C."/>
            <person name="Bharti A.K."/>
            <person name="Crow J.A."/>
            <person name="Grimwood J."/>
            <person name="Kramer R."/>
            <person name="Lindquist E."/>
            <person name="Lucas S."/>
            <person name="Salamov A."/>
            <person name="McFadden G.I."/>
            <person name="Lane C.E."/>
            <person name="Keeling P.J."/>
            <person name="Gray M.W."/>
            <person name="Grigoriev I.V."/>
            <person name="Archibald J.M."/>
        </authorList>
    </citation>
    <scope>NUCLEOTIDE SEQUENCE</scope>
    <source>
        <strain evidence="4">CCMP2712</strain>
    </source>
</reference>
<dbReference type="EnsemblProtists" id="EKX34655">
    <property type="protein sequence ID" value="EKX34655"/>
    <property type="gene ID" value="GUITHDRAFT_166161"/>
</dbReference>
<gene>
    <name evidence="2" type="ORF">GUITHDRAFT_166161</name>
</gene>
<feature type="signal peptide" evidence="1">
    <location>
        <begin position="1"/>
        <end position="17"/>
    </location>
</feature>
<dbReference type="GeneID" id="17291384"/>